<dbReference type="SUPFAM" id="SSF56925">
    <property type="entry name" value="OMPA-like"/>
    <property type="match status" value="1"/>
</dbReference>
<accession>F0EX68</accession>
<dbReference type="AlphaFoldDB" id="F0EX68"/>
<reference evidence="4 5" key="1">
    <citation type="submission" date="2011-01" db="EMBL/GenBank/DDBJ databases">
        <authorList>
            <person name="Muzny D."/>
            <person name="Qin X."/>
            <person name="Deng J."/>
            <person name="Jiang H."/>
            <person name="Liu Y."/>
            <person name="Qu J."/>
            <person name="Song X.-Z."/>
            <person name="Zhang L."/>
            <person name="Thornton R."/>
            <person name="Coyle M."/>
            <person name="Francisco L."/>
            <person name="Jackson L."/>
            <person name="Javaid M."/>
            <person name="Korchina V."/>
            <person name="Kovar C."/>
            <person name="Mata R."/>
            <person name="Mathew T."/>
            <person name="Ngo R."/>
            <person name="Nguyen L."/>
            <person name="Nguyen N."/>
            <person name="Okwuonu G."/>
            <person name="Ongeri F."/>
            <person name="Pham C."/>
            <person name="Simmons D."/>
            <person name="Wilczek-Boney K."/>
            <person name="Hale W."/>
            <person name="Jakkamsetti A."/>
            <person name="Pham P."/>
            <person name="Ruth R."/>
            <person name="San Lucas F."/>
            <person name="Warren J."/>
            <person name="Zhang J."/>
            <person name="Zhao Z."/>
            <person name="Zhou C."/>
            <person name="Zhu D."/>
            <person name="Lee S."/>
            <person name="Bess C."/>
            <person name="Blankenburg K."/>
            <person name="Forbes L."/>
            <person name="Fu Q."/>
            <person name="Gubbala S."/>
            <person name="Hirani K."/>
            <person name="Jayaseelan J.C."/>
            <person name="Lara F."/>
            <person name="Munidasa M."/>
            <person name="Palculict T."/>
            <person name="Patil S."/>
            <person name="Pu L.-L."/>
            <person name="Saada N."/>
            <person name="Tang L."/>
            <person name="Weissenberger G."/>
            <person name="Zhu Y."/>
            <person name="Hemphill L."/>
            <person name="Shang Y."/>
            <person name="Youmans B."/>
            <person name="Ayvaz T."/>
            <person name="Ross M."/>
            <person name="Santibanez J."/>
            <person name="Aqrawi P."/>
            <person name="Gross S."/>
            <person name="Joshi V."/>
            <person name="Fowler G."/>
            <person name="Nazareth L."/>
            <person name="Reid J."/>
            <person name="Worley K."/>
            <person name="Petrosino J."/>
            <person name="Highlander S."/>
            <person name="Gibbs R."/>
        </authorList>
    </citation>
    <scope>NUCLEOTIDE SEQUENCE [LARGE SCALE GENOMIC DNA]</scope>
    <source>
        <strain evidence="4 5">ATCC 33394</strain>
    </source>
</reference>
<dbReference type="InterPro" id="IPR011250">
    <property type="entry name" value="OMP/PagP_B-barrel"/>
</dbReference>
<dbReference type="PDB" id="5EC6">
    <property type="method" value="X-ray"/>
    <property type="resolution" value="1.60 A"/>
    <property type="chains" value="A=21-340"/>
</dbReference>
<evidence type="ECO:0000313" key="4">
    <source>
        <dbReference type="EMBL" id="EGC18298.1"/>
    </source>
</evidence>
<protein>
    <recommendedName>
        <fullName evidence="8">Transferrin-binding protein B C-lobe/N-lobe beta barrel domain-containing protein</fullName>
    </recommendedName>
</protein>
<proteinExistence type="evidence at protein level"/>
<dbReference type="Pfam" id="PF16960">
    <property type="entry name" value="HpuA"/>
    <property type="match status" value="1"/>
</dbReference>
<name>F0EX68_9NEIS</name>
<dbReference type="STRING" id="888741.HMPREF9098_0447"/>
<sequence length="340" mass="35517">MNLPSSALSLLALATLAACAGGSAINEPLTAAPIPVLRAVDTTSPNIVADTSTDREQRTFATQGGSVKPFTITKPSPYIPGLMLTNQEILYQAPDGKYYDFGTYNTLIMPSSSTSARVLPNSHPMQPLDSGGKMIACCTNQTSTGMNALRLKSMQFGAWMSPSKTVSLFAGGTPAPTDTLQGVDTAGRPTGKATYEVIGLRVKNDRAVTSSYETRYSPYNTGQVVTGSFLTVNFNTGKLGGTIVGNSEFGDSIEMRDVNVNGNQFSGTASSGGHTGQVSGGLFAKEERFYSGTLEHPSGGEIGGTVNFGSNSPLNASFGGTRREYNAADTSTDTSHLVSP</sequence>
<organism evidence="4 5">
    <name type="scientific">Kingella denitrificans ATCC 33394</name>
    <dbReference type="NCBI Taxonomy" id="888741"/>
    <lineage>
        <taxon>Bacteria</taxon>
        <taxon>Pseudomonadati</taxon>
        <taxon>Pseudomonadota</taxon>
        <taxon>Betaproteobacteria</taxon>
        <taxon>Neisseriales</taxon>
        <taxon>Neisseriaceae</taxon>
        <taxon>Kingella</taxon>
    </lineage>
</organism>
<feature type="compositionally biased region" description="Polar residues" evidence="2">
    <location>
        <begin position="328"/>
        <end position="340"/>
    </location>
</feature>
<dbReference type="PDB" id="5EE4">
    <property type="method" value="X-ray"/>
    <property type="resolution" value="2.30 A"/>
    <property type="chains" value="A/B=21-340"/>
</dbReference>
<evidence type="ECO:0007829" key="6">
    <source>
        <dbReference type="PDB" id="5EC6"/>
    </source>
</evidence>
<dbReference type="GO" id="GO:0009279">
    <property type="term" value="C:cell outer membrane"/>
    <property type="evidence" value="ECO:0007669"/>
    <property type="project" value="UniProtKB-SubCell"/>
</dbReference>
<dbReference type="Gene3D" id="2.40.160.90">
    <property type="match status" value="1"/>
</dbReference>
<dbReference type="InterPro" id="IPR031586">
    <property type="entry name" value="HpuA"/>
</dbReference>
<evidence type="ECO:0000256" key="1">
    <source>
        <dbReference type="ARBA" id="ARBA00004442"/>
    </source>
</evidence>
<dbReference type="HOGENOM" id="CLU_841525_0_0_4"/>
<reference evidence="6 7" key="2">
    <citation type="journal article" date="2015" name="Nat. Commun.">
        <title>Structural analysis of haemoglobin binding by HpuA from the Neisseriaceae family.</title>
        <authorList>
            <person name="Wong C.T."/>
            <person name="Xu Y."/>
            <person name="Gupta A."/>
            <person name="Garnett J.A."/>
            <person name="Matthews S.J."/>
            <person name="Hare S.A."/>
        </authorList>
    </citation>
    <scope>X-RAY CRYSTALLOGRAPHY (1.60 ANGSTROMS) OF 21-340</scope>
</reference>
<dbReference type="Proteomes" id="UP000004088">
    <property type="component" value="Unassembled WGS sequence"/>
</dbReference>
<evidence type="ECO:0000256" key="3">
    <source>
        <dbReference type="SAM" id="SignalP"/>
    </source>
</evidence>
<evidence type="ECO:0000313" key="5">
    <source>
        <dbReference type="Proteomes" id="UP000004088"/>
    </source>
</evidence>
<feature type="chain" id="PRO_5003246963" description="Transferrin-binding protein B C-lobe/N-lobe beta barrel domain-containing protein" evidence="3">
    <location>
        <begin position="21"/>
        <end position="340"/>
    </location>
</feature>
<keyword evidence="6 7" id="KW-0002">3D-structure</keyword>
<feature type="signal peptide" evidence="3">
    <location>
        <begin position="1"/>
        <end position="20"/>
    </location>
</feature>
<keyword evidence="5" id="KW-1185">Reference proteome</keyword>
<evidence type="ECO:0008006" key="8">
    <source>
        <dbReference type="Google" id="ProtNLM"/>
    </source>
</evidence>
<dbReference type="EvolutionaryTrace" id="F0EX68"/>
<keyword evidence="3" id="KW-0732">Signal</keyword>
<dbReference type="EMBL" id="AEWV01000006">
    <property type="protein sequence ID" value="EGC18298.1"/>
    <property type="molecule type" value="Genomic_DNA"/>
</dbReference>
<comment type="caution">
    <text evidence="4">The sequence shown here is derived from an EMBL/GenBank/DDBJ whole genome shotgun (WGS) entry which is preliminary data.</text>
</comment>
<feature type="region of interest" description="Disordered" evidence="2">
    <location>
        <begin position="319"/>
        <end position="340"/>
    </location>
</feature>
<comment type="subcellular location">
    <subcellularLocation>
        <location evidence="1">Cell outer membrane</location>
    </subcellularLocation>
</comment>
<dbReference type="SMR" id="F0EX68"/>
<evidence type="ECO:0000256" key="2">
    <source>
        <dbReference type="SAM" id="MobiDB-lite"/>
    </source>
</evidence>
<dbReference type="RefSeq" id="WP_003781483.1">
    <property type="nucleotide sequence ID" value="NZ_GL870929.1"/>
</dbReference>
<dbReference type="PDBsum" id="5EC6"/>
<gene>
    <name evidence="4" type="ORF">HMPREF9098_0447</name>
</gene>
<evidence type="ECO:0007829" key="7">
    <source>
        <dbReference type="PDB" id="5EE4"/>
    </source>
</evidence>
<dbReference type="PDBsum" id="5EE4"/>